<evidence type="ECO:0008006" key="3">
    <source>
        <dbReference type="Google" id="ProtNLM"/>
    </source>
</evidence>
<reference evidence="1 2" key="1">
    <citation type="journal article" date="2018" name="Genome Biol. Evol.">
        <title>Multiple Roots of Fruiting Body Formation in Amoebozoa.</title>
        <authorList>
            <person name="Hillmann F."/>
            <person name="Forbes G."/>
            <person name="Novohradska S."/>
            <person name="Ferling I."/>
            <person name="Riege K."/>
            <person name="Groth M."/>
            <person name="Westermann M."/>
            <person name="Marz M."/>
            <person name="Spaller T."/>
            <person name="Winckler T."/>
            <person name="Schaap P."/>
            <person name="Glockner G."/>
        </authorList>
    </citation>
    <scope>NUCLEOTIDE SEQUENCE [LARGE SCALE GENOMIC DNA]</scope>
    <source>
        <strain evidence="1 2">Jena</strain>
    </source>
</reference>
<evidence type="ECO:0000313" key="2">
    <source>
        <dbReference type="Proteomes" id="UP000241769"/>
    </source>
</evidence>
<keyword evidence="2" id="KW-1185">Reference proteome</keyword>
<protein>
    <recommendedName>
        <fullName evidence="3">MACPF domain-containing protein</fullName>
    </recommendedName>
</protein>
<proteinExistence type="predicted"/>
<organism evidence="1 2">
    <name type="scientific">Planoprotostelium fungivorum</name>
    <dbReference type="NCBI Taxonomy" id="1890364"/>
    <lineage>
        <taxon>Eukaryota</taxon>
        <taxon>Amoebozoa</taxon>
        <taxon>Evosea</taxon>
        <taxon>Variosea</taxon>
        <taxon>Cavosteliida</taxon>
        <taxon>Cavosteliaceae</taxon>
        <taxon>Planoprotostelium</taxon>
    </lineage>
</organism>
<dbReference type="InParanoid" id="A0A2P6NY56"/>
<gene>
    <name evidence="1" type="ORF">PROFUN_00359</name>
</gene>
<dbReference type="AlphaFoldDB" id="A0A2P6NY56"/>
<comment type="caution">
    <text evidence="1">The sequence shown here is derived from an EMBL/GenBank/DDBJ whole genome shotgun (WGS) entry which is preliminary data.</text>
</comment>
<sequence length="597" mass="67602">MFMSLIPSVVALVSSNTCGTDDYEPRTLRLRSLWSEGRILLNRSTRNLLLGHKPPNRVLLLLRLHPLSRTVLCLSYRSACLVVVMSSYGPADNEGDYLGSRSLPPSSALPSSISAVALIVIPFIWFLYRRMHRYEDSQKKFCKEHGRFGVSFTVNNVTKAVQLERRAFPIVLNDSSCFNVINDETLAELSISKEEATFWSSRDANRMVVCGDYHGSGISLQYDKVLSSSSSQVSVEEHKVVEFSQWYFSTNTNKLKLEDDVVNSMLLVRDGATAREFLNRYGSHIIVGRQRVGLYHVGSSSEEIHSTSNSTAYQFGLELCLKFVSVLFGGSFGRTDTRETLHKTSRTQGNGSREAFERRKFDPTLWKIVDSDIYNMVPIWKIKSEPSALLDECRLQLEKYWRKALPHSEHDKSLIATVYHDRLTDHIGTSEETGGVERSRRVSLTGRYLKQIEFINEQTDGFLLCGDDNLPVNISIKNEKYLRVTWTEDKNESICGFKIRKLEPPLEELTSSYQYGSSGVGAWVSQKKHFCHVLEPDRTLSSREPVGHDLKLLLNTNAEKNKAEWNGHVGVEKTDVSKAFSLVWDKKDPASSASGRR</sequence>
<name>A0A2P6NY56_9EUKA</name>
<dbReference type="Proteomes" id="UP000241769">
    <property type="component" value="Unassembled WGS sequence"/>
</dbReference>
<dbReference type="EMBL" id="MDYQ01000007">
    <property type="protein sequence ID" value="PRP88891.1"/>
    <property type="molecule type" value="Genomic_DNA"/>
</dbReference>
<accession>A0A2P6NY56</accession>
<evidence type="ECO:0000313" key="1">
    <source>
        <dbReference type="EMBL" id="PRP88891.1"/>
    </source>
</evidence>